<keyword evidence="1" id="KW-1133">Transmembrane helix</keyword>
<dbReference type="PROSITE" id="PS51257">
    <property type="entry name" value="PROKAR_LIPOPROTEIN"/>
    <property type="match status" value="1"/>
</dbReference>
<feature type="transmembrane region" description="Helical" evidence="1">
    <location>
        <begin position="358"/>
        <end position="378"/>
    </location>
</feature>
<evidence type="ECO:0000313" key="3">
    <source>
        <dbReference type="Proteomes" id="UP000186806"/>
    </source>
</evidence>
<feature type="transmembrane region" description="Helical" evidence="1">
    <location>
        <begin position="158"/>
        <end position="178"/>
    </location>
</feature>
<feature type="transmembrane region" description="Helical" evidence="1">
    <location>
        <begin position="398"/>
        <end position="419"/>
    </location>
</feature>
<feature type="transmembrane region" description="Helical" evidence="1">
    <location>
        <begin position="223"/>
        <end position="240"/>
    </location>
</feature>
<keyword evidence="3" id="KW-1185">Reference proteome</keyword>
<protein>
    <submittedName>
        <fullName evidence="2">Uncharacterized protein</fullName>
    </submittedName>
</protein>
<evidence type="ECO:0000313" key="2">
    <source>
        <dbReference type="EMBL" id="OLO11376.1"/>
    </source>
</evidence>
<dbReference type="AlphaFoldDB" id="A0A1Q8TCH7"/>
<sequence>MSLRPSSCLILAMLVVSIACSLLNLPLWPAAILGWLATLRLSLQLPRASQRQAMWLGLAGVIIWGVALWRETPASLATGLSVNQPLLMMFAGVSFLSMARPLKEDDTQHERRGSFWGTLLGVHLFGAVINLSVLFLFGDRMQRQGRLTRQQAIVLGRAFPAAAAWSPFFVAMGVALTYAPGLDFLALLPWGLLASLLLLTLMTIDALRLPGEFIGYPLGKSSLVLPGVLALSVIVAHFIWPSLSIPLIISIVSPLFATLLVPAHERRGRLHKQLNDGLPRLGPQFALFLAAGLISSGLAALLASAPDQQFLPLDHFGSFAAWITQGILVVLAFVGIHPLVGIATIAPLVQPLGPDPTLLGMLFLMSWALGTGCSPLSGSNLALCVRYGIKSRDMMRWNLPYAVFGWLACGAVFALYAWWQTR</sequence>
<proteinExistence type="predicted"/>
<evidence type="ECO:0000256" key="1">
    <source>
        <dbReference type="SAM" id="Phobius"/>
    </source>
</evidence>
<dbReference type="RefSeq" id="WP_075369264.1">
    <property type="nucleotide sequence ID" value="NZ_MSDQ01000024.1"/>
</dbReference>
<feature type="transmembrane region" description="Helical" evidence="1">
    <location>
        <begin position="52"/>
        <end position="69"/>
    </location>
</feature>
<keyword evidence="1" id="KW-0472">Membrane</keyword>
<feature type="transmembrane region" description="Helical" evidence="1">
    <location>
        <begin position="7"/>
        <end position="32"/>
    </location>
</feature>
<dbReference type="STRING" id="223900.GCA_000821045_01039"/>
<name>A0A1Q8TCH7_9GAMM</name>
<feature type="transmembrane region" description="Helical" evidence="1">
    <location>
        <begin position="285"/>
        <end position="303"/>
    </location>
</feature>
<accession>A0A1Q8TCH7</accession>
<reference evidence="2 3" key="1">
    <citation type="submission" date="2016-12" db="EMBL/GenBank/DDBJ databases">
        <title>Draft genome sequences of strains Salinicola socius SMB35, Salinicola sp. MH3R3-1 and Chromohalobacter sp. SMB17 from the Verkhnekamsk potash mining region of Russia.</title>
        <authorList>
            <person name="Mavrodi D.V."/>
            <person name="Olsson B.E."/>
            <person name="Korsakova E.S."/>
            <person name="Pyankova A."/>
            <person name="Mavrodi O.V."/>
            <person name="Plotnikova E.G."/>
        </authorList>
    </citation>
    <scope>NUCLEOTIDE SEQUENCE [LARGE SCALE GENOMIC DNA]</scope>
    <source>
        <strain evidence="2 3">SMB17</strain>
    </source>
</reference>
<feature type="transmembrane region" description="Helical" evidence="1">
    <location>
        <begin position="246"/>
        <end position="264"/>
    </location>
</feature>
<feature type="transmembrane region" description="Helical" evidence="1">
    <location>
        <begin position="184"/>
        <end position="202"/>
    </location>
</feature>
<gene>
    <name evidence="2" type="ORF">BTW10_09810</name>
</gene>
<comment type="caution">
    <text evidence="2">The sequence shown here is derived from an EMBL/GenBank/DDBJ whole genome shotgun (WGS) entry which is preliminary data.</text>
</comment>
<feature type="transmembrane region" description="Helical" evidence="1">
    <location>
        <begin position="323"/>
        <end position="346"/>
    </location>
</feature>
<feature type="transmembrane region" description="Helical" evidence="1">
    <location>
        <begin position="115"/>
        <end position="137"/>
    </location>
</feature>
<dbReference type="EMBL" id="MSDQ01000024">
    <property type="protein sequence ID" value="OLO11376.1"/>
    <property type="molecule type" value="Genomic_DNA"/>
</dbReference>
<organism evidence="2 3">
    <name type="scientific">Chromohalobacter japonicus</name>
    <dbReference type="NCBI Taxonomy" id="223900"/>
    <lineage>
        <taxon>Bacteria</taxon>
        <taxon>Pseudomonadati</taxon>
        <taxon>Pseudomonadota</taxon>
        <taxon>Gammaproteobacteria</taxon>
        <taxon>Oceanospirillales</taxon>
        <taxon>Halomonadaceae</taxon>
        <taxon>Chromohalobacter</taxon>
    </lineage>
</organism>
<keyword evidence="1" id="KW-0812">Transmembrane</keyword>
<dbReference type="Proteomes" id="UP000186806">
    <property type="component" value="Unassembled WGS sequence"/>
</dbReference>
<feature type="transmembrane region" description="Helical" evidence="1">
    <location>
        <begin position="76"/>
        <end position="95"/>
    </location>
</feature>